<dbReference type="Gene3D" id="3.90.870.10">
    <property type="entry name" value="DHBP synthase"/>
    <property type="match status" value="1"/>
</dbReference>
<evidence type="ECO:0000259" key="1">
    <source>
        <dbReference type="PROSITE" id="PS51163"/>
    </source>
</evidence>
<dbReference type="Pfam" id="PF01300">
    <property type="entry name" value="Sua5_yciO_yrdC"/>
    <property type="match status" value="1"/>
</dbReference>
<gene>
    <name evidence="2" type="primary">yciO</name>
    <name evidence="2" type="ORF">ENKNEFLB_03707</name>
</gene>
<dbReference type="Proteomes" id="UP000679307">
    <property type="component" value="Chromosome"/>
</dbReference>
<evidence type="ECO:0000313" key="3">
    <source>
        <dbReference type="Proteomes" id="UP000679307"/>
    </source>
</evidence>
<evidence type="ECO:0000313" key="2">
    <source>
        <dbReference type="EMBL" id="QVT81299.1"/>
    </source>
</evidence>
<dbReference type="SUPFAM" id="SSF55821">
    <property type="entry name" value="YrdC/RibB"/>
    <property type="match status" value="1"/>
</dbReference>
<organism evidence="2 3">
    <name type="scientific">Nocardioides aquaticus</name>
    <dbReference type="NCBI Taxonomy" id="160826"/>
    <lineage>
        <taxon>Bacteria</taxon>
        <taxon>Bacillati</taxon>
        <taxon>Actinomycetota</taxon>
        <taxon>Actinomycetes</taxon>
        <taxon>Propionibacteriales</taxon>
        <taxon>Nocardioidaceae</taxon>
        <taxon>Nocardioides</taxon>
    </lineage>
</organism>
<reference evidence="2 3" key="1">
    <citation type="submission" date="2021-05" db="EMBL/GenBank/DDBJ databases">
        <title>Complete genome of Nocardioides aquaticus KCTC 9944T isolated from meromictic and hypersaline Ekho Lake, Antarctica.</title>
        <authorList>
            <person name="Hwang K."/>
            <person name="Kim K.M."/>
            <person name="Choe H."/>
        </authorList>
    </citation>
    <scope>NUCLEOTIDE SEQUENCE [LARGE SCALE GENOMIC DNA]</scope>
    <source>
        <strain evidence="2 3">KCTC 9944</strain>
    </source>
</reference>
<dbReference type="InterPro" id="IPR052532">
    <property type="entry name" value="SUA5_domain"/>
</dbReference>
<dbReference type="RefSeq" id="WP_214056689.1">
    <property type="nucleotide sequence ID" value="NZ_BAAAHS010000053.1"/>
</dbReference>
<dbReference type="InterPro" id="IPR017945">
    <property type="entry name" value="DHBP_synth_RibB-like_a/b_dom"/>
</dbReference>
<keyword evidence="3" id="KW-1185">Reference proteome</keyword>
<dbReference type="PANTHER" id="PTHR42828:SF3">
    <property type="entry name" value="THREONYLCARBAMOYL-AMP SYNTHASE"/>
    <property type="match status" value="1"/>
</dbReference>
<protein>
    <recommendedName>
        <fullName evidence="1">YrdC-like domain-containing protein</fullName>
    </recommendedName>
</protein>
<feature type="domain" description="YrdC-like" evidence="1">
    <location>
        <begin position="14"/>
        <end position="200"/>
    </location>
</feature>
<sequence length="208" mass="22965">MARFVDVHPEDPQPRRLAQIVQALQEDALIAYPTDSGYALGCRVGNRDGRDRILRIRGLDERHHFTLVCRDFSQLGQLVQVENHAFRAIRSATPGPYTFILKATPEVPRRLLHPKKRTVGVRIPDHPFVTALLDELGEPMLTSTLILPGEDEPRTVGWEVKEDLDHAVDLVVDAGEVSAAPTTVVDLSEGTAEVLRVGAGDPGPFLED</sequence>
<dbReference type="PROSITE" id="PS51163">
    <property type="entry name" value="YRDC"/>
    <property type="match status" value="1"/>
</dbReference>
<accession>A0ABX8EL89</accession>
<dbReference type="NCBIfam" id="TIGR00057">
    <property type="entry name" value="L-threonylcarbamoyladenylate synthase"/>
    <property type="match status" value="1"/>
</dbReference>
<name>A0ABX8EL89_9ACTN</name>
<dbReference type="PANTHER" id="PTHR42828">
    <property type="entry name" value="DHBP SYNTHASE RIBB-LIKE ALPHA/BETA DOMAIN-CONTAINING PROTEIN"/>
    <property type="match status" value="1"/>
</dbReference>
<dbReference type="EMBL" id="CP075371">
    <property type="protein sequence ID" value="QVT81299.1"/>
    <property type="molecule type" value="Genomic_DNA"/>
</dbReference>
<dbReference type="InterPro" id="IPR006070">
    <property type="entry name" value="Sua5-like_dom"/>
</dbReference>
<proteinExistence type="predicted"/>